<dbReference type="Pfam" id="PF09084">
    <property type="entry name" value="NMT1"/>
    <property type="match status" value="1"/>
</dbReference>
<dbReference type="Proteomes" id="UP001589789">
    <property type="component" value="Unassembled WGS sequence"/>
</dbReference>
<gene>
    <name evidence="6" type="ORF">ACFFIC_23355</name>
</gene>
<dbReference type="PANTHER" id="PTHR30024">
    <property type="entry name" value="ALIPHATIC SULFONATES-BINDING PROTEIN-RELATED"/>
    <property type="match status" value="1"/>
</dbReference>
<dbReference type="Gene3D" id="3.40.190.10">
    <property type="entry name" value="Periplasmic binding protein-like II"/>
    <property type="match status" value="2"/>
</dbReference>
<evidence type="ECO:0000256" key="2">
    <source>
        <dbReference type="ARBA" id="ARBA00010742"/>
    </source>
</evidence>
<organism evidence="6 7">
    <name type="scientific">Muricoccus vinaceus</name>
    <dbReference type="NCBI Taxonomy" id="424704"/>
    <lineage>
        <taxon>Bacteria</taxon>
        <taxon>Pseudomonadati</taxon>
        <taxon>Pseudomonadota</taxon>
        <taxon>Alphaproteobacteria</taxon>
        <taxon>Acetobacterales</taxon>
        <taxon>Roseomonadaceae</taxon>
        <taxon>Muricoccus</taxon>
    </lineage>
</organism>
<evidence type="ECO:0000256" key="1">
    <source>
        <dbReference type="ARBA" id="ARBA00004418"/>
    </source>
</evidence>
<sequence length="323" mass="34665">MLTRRNITTAAAGACLAAPRIRTARAAGKTATIGYIADFPNASVIAIANDQKYWDAEGLSADAKVFTNGPIQIQAMGAGSLNFGTIGPGALWLPASGRAKVVGVNDIGFSDRIIAQGGIGSVAELKGRKVGVPQGTSGDMILRLGLARAGLSVADIQVVPMDPSTVVAAFSSRQIDAAGIWYPLIDVIRTRVPDIKELASNNDFFPETSFINAFVARNEVVRQDPDLVRRFLRVMKKSLDYRIANLDRSIELTATFLGAPLAITANVARSRKLLSSAELNRFTEDGTVNRWLEQFNAMFKTFGVLADPLPAERFYEAALFTSA</sequence>
<keyword evidence="3" id="KW-0813">Transport</keyword>
<comment type="subcellular location">
    <subcellularLocation>
        <location evidence="1">Periplasm</location>
    </subcellularLocation>
</comment>
<name>A0ABV6IZ24_9PROT</name>
<reference evidence="6 7" key="1">
    <citation type="submission" date="2024-09" db="EMBL/GenBank/DDBJ databases">
        <authorList>
            <person name="Sun Q."/>
            <person name="Mori K."/>
        </authorList>
    </citation>
    <scope>NUCLEOTIDE SEQUENCE [LARGE SCALE GENOMIC DNA]</scope>
    <source>
        <strain evidence="6 7">CCM 7468</strain>
    </source>
</reference>
<evidence type="ECO:0000256" key="4">
    <source>
        <dbReference type="ARBA" id="ARBA00022729"/>
    </source>
</evidence>
<dbReference type="SUPFAM" id="SSF53850">
    <property type="entry name" value="Periplasmic binding protein-like II"/>
    <property type="match status" value="1"/>
</dbReference>
<feature type="domain" description="SsuA/THI5-like" evidence="5">
    <location>
        <begin position="41"/>
        <end position="245"/>
    </location>
</feature>
<dbReference type="RefSeq" id="WP_377054884.1">
    <property type="nucleotide sequence ID" value="NZ_JBHLVZ010000084.1"/>
</dbReference>
<comment type="caution">
    <text evidence="6">The sequence shown here is derived from an EMBL/GenBank/DDBJ whole genome shotgun (WGS) entry which is preliminary data.</text>
</comment>
<comment type="similarity">
    <text evidence="2">Belongs to the bacterial solute-binding protein SsuA/TauA family.</text>
</comment>
<keyword evidence="4" id="KW-0732">Signal</keyword>
<dbReference type="InterPro" id="IPR015168">
    <property type="entry name" value="SsuA/THI5"/>
</dbReference>
<dbReference type="InterPro" id="IPR010067">
    <property type="entry name" value="ABC_SsuA_sub-bd"/>
</dbReference>
<evidence type="ECO:0000313" key="6">
    <source>
        <dbReference type="EMBL" id="MFC0388454.1"/>
    </source>
</evidence>
<proteinExistence type="inferred from homology"/>
<protein>
    <submittedName>
        <fullName evidence="6">Aliphatic sulfonate ABC transporter substrate-binding protein</fullName>
    </submittedName>
</protein>
<dbReference type="EMBL" id="JBHLVZ010000084">
    <property type="protein sequence ID" value="MFC0388454.1"/>
    <property type="molecule type" value="Genomic_DNA"/>
</dbReference>
<dbReference type="NCBIfam" id="TIGR01728">
    <property type="entry name" value="SsuA_fam"/>
    <property type="match status" value="1"/>
</dbReference>
<evidence type="ECO:0000313" key="7">
    <source>
        <dbReference type="Proteomes" id="UP001589789"/>
    </source>
</evidence>
<dbReference type="PANTHER" id="PTHR30024:SF47">
    <property type="entry name" value="TAURINE-BINDING PERIPLASMIC PROTEIN"/>
    <property type="match status" value="1"/>
</dbReference>
<accession>A0ABV6IZ24</accession>
<evidence type="ECO:0000259" key="5">
    <source>
        <dbReference type="Pfam" id="PF09084"/>
    </source>
</evidence>
<evidence type="ECO:0000256" key="3">
    <source>
        <dbReference type="ARBA" id="ARBA00022448"/>
    </source>
</evidence>
<keyword evidence="7" id="KW-1185">Reference proteome</keyword>